<evidence type="ECO:0000259" key="1">
    <source>
        <dbReference type="Pfam" id="PF07762"/>
    </source>
</evidence>
<accession>A0A1E5UUQ5</accession>
<dbReference type="OrthoDB" id="694291at2759"/>
<evidence type="ECO:0000313" key="2">
    <source>
        <dbReference type="EMBL" id="OEL16601.1"/>
    </source>
</evidence>
<dbReference type="PANTHER" id="PTHR33074:SF76">
    <property type="entry name" value="OS11G0569701 PROTEIN"/>
    <property type="match status" value="1"/>
</dbReference>
<gene>
    <name evidence="2" type="ORF">BAE44_0022380</name>
</gene>
<dbReference type="EMBL" id="LWDX02062563">
    <property type="protein sequence ID" value="OEL16601.1"/>
    <property type="molecule type" value="Genomic_DNA"/>
</dbReference>
<dbReference type="Proteomes" id="UP000095767">
    <property type="component" value="Unassembled WGS sequence"/>
</dbReference>
<proteinExistence type="predicted"/>
<dbReference type="PANTHER" id="PTHR33074">
    <property type="entry name" value="EXPRESSED PROTEIN-RELATED"/>
    <property type="match status" value="1"/>
</dbReference>
<dbReference type="Pfam" id="PF07762">
    <property type="entry name" value="DUF1618"/>
    <property type="match status" value="1"/>
</dbReference>
<dbReference type="AlphaFoldDB" id="A0A1E5UUQ5"/>
<keyword evidence="3" id="KW-1185">Reference proteome</keyword>
<feature type="domain" description="DUF1618" evidence="1">
    <location>
        <begin position="97"/>
        <end position="133"/>
    </location>
</feature>
<organism evidence="2 3">
    <name type="scientific">Dichanthelium oligosanthes</name>
    <dbReference type="NCBI Taxonomy" id="888268"/>
    <lineage>
        <taxon>Eukaryota</taxon>
        <taxon>Viridiplantae</taxon>
        <taxon>Streptophyta</taxon>
        <taxon>Embryophyta</taxon>
        <taxon>Tracheophyta</taxon>
        <taxon>Spermatophyta</taxon>
        <taxon>Magnoliopsida</taxon>
        <taxon>Liliopsida</taxon>
        <taxon>Poales</taxon>
        <taxon>Poaceae</taxon>
        <taxon>PACMAD clade</taxon>
        <taxon>Panicoideae</taxon>
        <taxon>Panicodae</taxon>
        <taxon>Paniceae</taxon>
        <taxon>Dichantheliinae</taxon>
        <taxon>Dichanthelium</taxon>
    </lineage>
</organism>
<name>A0A1E5UUQ5_9POAL</name>
<sequence>MKSGRDPYCRWLCRHDTGVLRRGDGDDDLVVAQLEVMPSYSERRGMADLCVLRHGRSQWELKRSLPIVHDEGDKGDEVLDAWQSSTVVPVADRYLCWVEYHSGLIICDMAAEDDASPKLRYLPLPNYPYDSSYYTNDMIWSL</sequence>
<dbReference type="InterPro" id="IPR011676">
    <property type="entry name" value="DUF1618"/>
</dbReference>
<evidence type="ECO:0000313" key="3">
    <source>
        <dbReference type="Proteomes" id="UP000095767"/>
    </source>
</evidence>
<protein>
    <recommendedName>
        <fullName evidence="1">DUF1618 domain-containing protein</fullName>
    </recommendedName>
</protein>
<reference evidence="2 3" key="1">
    <citation type="submission" date="2016-09" db="EMBL/GenBank/DDBJ databases">
        <title>The draft genome of Dichanthelium oligosanthes: A C3 panicoid grass species.</title>
        <authorList>
            <person name="Studer A.J."/>
            <person name="Schnable J.C."/>
            <person name="Brutnell T.P."/>
        </authorList>
    </citation>
    <scope>NUCLEOTIDE SEQUENCE [LARGE SCALE GENOMIC DNA]</scope>
    <source>
        <strain evidence="3">cv. Kellogg 1175</strain>
        <tissue evidence="2">Leaf</tissue>
    </source>
</reference>
<comment type="caution">
    <text evidence="2">The sequence shown here is derived from an EMBL/GenBank/DDBJ whole genome shotgun (WGS) entry which is preliminary data.</text>
</comment>